<dbReference type="PANTHER" id="PTHR30383">
    <property type="entry name" value="THIOESTERASE 1/PROTEASE 1/LYSOPHOSPHOLIPASE L1"/>
    <property type="match status" value="1"/>
</dbReference>
<gene>
    <name evidence="3" type="ORF">J1836_011720</name>
    <name evidence="2" type="ORF">J1836_16335</name>
</gene>
<dbReference type="EMBL" id="JAFMPM010000008">
    <property type="protein sequence ID" value="MBO0614471.1"/>
    <property type="molecule type" value="Genomic_DNA"/>
</dbReference>
<evidence type="ECO:0000313" key="3">
    <source>
        <dbReference type="EMBL" id="QTX09309.1"/>
    </source>
</evidence>
<evidence type="ECO:0000259" key="1">
    <source>
        <dbReference type="Pfam" id="PF13472"/>
    </source>
</evidence>
<evidence type="ECO:0000313" key="2">
    <source>
        <dbReference type="EMBL" id="MBO0614471.1"/>
    </source>
</evidence>
<dbReference type="InterPro" id="IPR036514">
    <property type="entry name" value="SGNH_hydro_sf"/>
</dbReference>
<dbReference type="SUPFAM" id="SSF52266">
    <property type="entry name" value="SGNH hydrolase"/>
    <property type="match status" value="1"/>
</dbReference>
<dbReference type="GO" id="GO:0004622">
    <property type="term" value="F:phosphatidylcholine lysophospholipase activity"/>
    <property type="evidence" value="ECO:0007669"/>
    <property type="project" value="TreeGrafter"/>
</dbReference>
<dbReference type="InterPro" id="IPR013830">
    <property type="entry name" value="SGNH_hydro"/>
</dbReference>
<dbReference type="EMBL" id="CP072748">
    <property type="protein sequence ID" value="QTX09309.1"/>
    <property type="molecule type" value="Genomic_DNA"/>
</dbReference>
<dbReference type="Gene3D" id="3.40.50.1110">
    <property type="entry name" value="SGNH hydrolase"/>
    <property type="match status" value="1"/>
</dbReference>
<keyword evidence="4" id="KW-1185">Reference proteome</keyword>
<keyword evidence="3" id="KW-0378">Hydrolase</keyword>
<dbReference type="RefSeq" id="WP_207252199.1">
    <property type="nucleotide sequence ID" value="NZ_JAFMPM010000008.1"/>
</dbReference>
<sequence length="244" mass="26954">MKKLLILLLISVLGNVGLLWFAQHQYQDTNTMRLDPLQLSLYADPVPGKTAGQQRVVFFGDSRALSWSAPEMANVEFINRGIGNQTSEQIRLRFAQHVQPLQADVVILQLCVNDLKAIALFPQRRDAIVAQCKRNLQDIITQARQSGSKVLLTTVFPLGKVPLERALFWSDAIAPAIQEVNQFIAAQAGDGVMVLDVFAVLQGENGKIKPEYSRDLLHLNSQGYAVLNQHLTAALVGFATKDVP</sequence>
<reference evidence="2 4" key="1">
    <citation type="submission" date="2021-03" db="EMBL/GenBank/DDBJ databases">
        <title>Draft genome and methylome analysis of Thiotrix fructosivoruns ATCC 49748.</title>
        <authorList>
            <person name="Fomenkov A."/>
            <person name="Grabovich M.Y."/>
            <person name="Roberts R.J."/>
        </authorList>
    </citation>
    <scope>NUCLEOTIDE SEQUENCE [LARGE SCALE GENOMIC DNA]</scope>
    <source>
        <strain evidence="2 4">ATCC 49748</strain>
    </source>
</reference>
<reference evidence="3" key="2">
    <citation type="submission" date="2021-04" db="EMBL/GenBank/DDBJ databases">
        <title>Complete Genome and methylome analysis of Thiothrix fructosivorans ATCC 49748.</title>
        <authorList>
            <person name="Fomenkov A."/>
            <person name="Sun L."/>
            <person name="Vincze T."/>
            <person name="Grabovich M.Y."/>
            <person name="Roberts R.J."/>
        </authorList>
    </citation>
    <scope>NUCLEOTIDE SEQUENCE</scope>
    <source>
        <strain evidence="3">ATCC 49748</strain>
    </source>
</reference>
<feature type="domain" description="SGNH hydrolase-type esterase" evidence="1">
    <location>
        <begin position="74"/>
        <end position="226"/>
    </location>
</feature>
<organism evidence="3">
    <name type="scientific">Thiothrix fructosivorans</name>
    <dbReference type="NCBI Taxonomy" id="111770"/>
    <lineage>
        <taxon>Bacteria</taxon>
        <taxon>Pseudomonadati</taxon>
        <taxon>Pseudomonadota</taxon>
        <taxon>Gammaproteobacteria</taxon>
        <taxon>Thiotrichales</taxon>
        <taxon>Thiotrichaceae</taxon>
        <taxon>Thiothrix</taxon>
    </lineage>
</organism>
<dbReference type="PANTHER" id="PTHR30383:SF5">
    <property type="entry name" value="SGNH HYDROLASE-TYPE ESTERASE DOMAIN-CONTAINING PROTEIN"/>
    <property type="match status" value="1"/>
</dbReference>
<protein>
    <submittedName>
        <fullName evidence="3">SGNH/GDSL hydrolase family protein</fullName>
    </submittedName>
</protein>
<proteinExistence type="predicted"/>
<dbReference type="AlphaFoldDB" id="A0A8B0SEY2"/>
<dbReference type="InterPro" id="IPR051532">
    <property type="entry name" value="Ester_Hydrolysis_Enzymes"/>
</dbReference>
<evidence type="ECO:0000313" key="4">
    <source>
        <dbReference type="Proteomes" id="UP000664466"/>
    </source>
</evidence>
<accession>A0A8B0SEY2</accession>
<dbReference type="Pfam" id="PF13472">
    <property type="entry name" value="Lipase_GDSL_2"/>
    <property type="match status" value="1"/>
</dbReference>
<name>A0A8B0SEY2_9GAMM</name>
<dbReference type="Proteomes" id="UP000664466">
    <property type="component" value="Unassembled WGS sequence"/>
</dbReference>